<reference evidence="2 3" key="1">
    <citation type="submission" date="2024-04" db="EMBL/GenBank/DDBJ databases">
        <title>Genome assembly C_amara_ONT_v2.</title>
        <authorList>
            <person name="Yant L."/>
            <person name="Moore C."/>
            <person name="Slenker M."/>
        </authorList>
    </citation>
    <scope>NUCLEOTIDE SEQUENCE [LARGE SCALE GENOMIC DNA]</scope>
    <source>
        <tissue evidence="2">Leaf</tissue>
    </source>
</reference>
<evidence type="ECO:0000313" key="2">
    <source>
        <dbReference type="EMBL" id="KAL1219427.1"/>
    </source>
</evidence>
<comment type="caution">
    <text evidence="2">The sequence shown here is derived from an EMBL/GenBank/DDBJ whole genome shotgun (WGS) entry which is preliminary data.</text>
</comment>
<dbReference type="PANTHER" id="PTHR33784">
    <property type="entry name" value="OS05G0482100 PROTEIN"/>
    <property type="match status" value="1"/>
</dbReference>
<dbReference type="EMBL" id="JBANAX010000182">
    <property type="protein sequence ID" value="KAL1219427.1"/>
    <property type="molecule type" value="Genomic_DNA"/>
</dbReference>
<feature type="domain" description="At2g35280-like TPR" evidence="1">
    <location>
        <begin position="21"/>
        <end position="97"/>
    </location>
</feature>
<name>A0ABD1BQE5_CARAN</name>
<dbReference type="Proteomes" id="UP001558713">
    <property type="component" value="Unassembled WGS sequence"/>
</dbReference>
<dbReference type="PANTHER" id="PTHR33784:SF10">
    <property type="entry name" value="F-BOX PROTEIN"/>
    <property type="match status" value="1"/>
</dbReference>
<evidence type="ECO:0000313" key="3">
    <source>
        <dbReference type="Proteomes" id="UP001558713"/>
    </source>
</evidence>
<dbReference type="Pfam" id="PF23310">
    <property type="entry name" value="TPR_27"/>
    <property type="match status" value="1"/>
</dbReference>
<dbReference type="InterPro" id="IPR040338">
    <property type="entry name" value="At1g67623-like"/>
</dbReference>
<keyword evidence="3" id="KW-1185">Reference proteome</keyword>
<evidence type="ECO:0000259" key="1">
    <source>
        <dbReference type="Pfam" id="PF23310"/>
    </source>
</evidence>
<protein>
    <submittedName>
        <fullName evidence="2">F-box protein</fullName>
    </submittedName>
</protein>
<proteinExistence type="predicted"/>
<organism evidence="2 3">
    <name type="scientific">Cardamine amara subsp. amara</name>
    <dbReference type="NCBI Taxonomy" id="228776"/>
    <lineage>
        <taxon>Eukaryota</taxon>
        <taxon>Viridiplantae</taxon>
        <taxon>Streptophyta</taxon>
        <taxon>Embryophyta</taxon>
        <taxon>Tracheophyta</taxon>
        <taxon>Spermatophyta</taxon>
        <taxon>Magnoliopsida</taxon>
        <taxon>eudicotyledons</taxon>
        <taxon>Gunneridae</taxon>
        <taxon>Pentapetalae</taxon>
        <taxon>rosids</taxon>
        <taxon>malvids</taxon>
        <taxon>Brassicales</taxon>
        <taxon>Brassicaceae</taxon>
        <taxon>Cardamineae</taxon>
        <taxon>Cardamine</taxon>
    </lineage>
</organism>
<dbReference type="AlphaFoldDB" id="A0ABD1BQE5"/>
<sequence length="110" mass="12644">MNTVYNNPYVVKQLPHHHVPLYPNNPNSETFNKFMNRCIKEENEEVIFRKELRLYYDQDSTDNQLVEGLELMAQASDEGNLEARYVYGLILLCLGGDRLAVALSTLAPLI</sequence>
<gene>
    <name evidence="2" type="ORF">V5N11_015468</name>
</gene>
<dbReference type="InterPro" id="IPR057136">
    <property type="entry name" value="At2g35280_TPR_dom"/>
</dbReference>
<accession>A0ABD1BQE5</accession>